<dbReference type="PROSITE" id="PS50057">
    <property type="entry name" value="FERM_3"/>
    <property type="match status" value="1"/>
</dbReference>
<dbReference type="GO" id="GO:0031032">
    <property type="term" value="P:actomyosin structure organization"/>
    <property type="evidence" value="ECO:0007669"/>
    <property type="project" value="TreeGrafter"/>
</dbReference>
<feature type="compositionally biased region" description="Low complexity" evidence="7">
    <location>
        <begin position="432"/>
        <end position="453"/>
    </location>
</feature>
<dbReference type="PANTHER" id="PTHR23280">
    <property type="entry name" value="4.1 G PROTEIN"/>
    <property type="match status" value="1"/>
</dbReference>
<evidence type="ECO:0000313" key="10">
    <source>
        <dbReference type="Proteomes" id="UP001177023"/>
    </source>
</evidence>
<dbReference type="PROSITE" id="PS00660">
    <property type="entry name" value="FERM_1"/>
    <property type="match status" value="1"/>
</dbReference>
<keyword evidence="10" id="KW-1185">Reference proteome</keyword>
<evidence type="ECO:0000256" key="7">
    <source>
        <dbReference type="SAM" id="MobiDB-lite"/>
    </source>
</evidence>
<dbReference type="Pfam" id="PF08736">
    <property type="entry name" value="FA"/>
    <property type="match status" value="1"/>
</dbReference>
<accession>A0AA36D6B7</accession>
<dbReference type="SMART" id="SM01196">
    <property type="entry name" value="FERM_C"/>
    <property type="match status" value="1"/>
</dbReference>
<dbReference type="Gene3D" id="3.10.20.90">
    <property type="entry name" value="Phosphatidylinositol 3-kinase Catalytic Subunit, Chain A, domain 1"/>
    <property type="match status" value="1"/>
</dbReference>
<dbReference type="CDD" id="cd13186">
    <property type="entry name" value="FERM_C_NBL4_NBL5"/>
    <property type="match status" value="1"/>
</dbReference>
<feature type="compositionally biased region" description="Polar residues" evidence="7">
    <location>
        <begin position="381"/>
        <end position="391"/>
    </location>
</feature>
<dbReference type="InterPro" id="IPR019748">
    <property type="entry name" value="FERM_central"/>
</dbReference>
<sequence>MNFFKEKPEQVCCKVLLLDGTDLNIVVARKALGKDVYEQLFYTLDLEEQDYFGLQYTDHYHVQHWLDPLKKVSKQVPIGPPYTFRFRVKFYTSEPNNLREELTRYQFFLQLKWDILSGRLPCPKDVGVELAAYALQSELGDYSPTEHTPMFISEFRFHPLQDEQMELDILEKFKECRGQTPALAELNFLNKAKWLELYGVDMHIVEGKDGNNYSLGLTPTGMLVFDGPQKIGLFFWEKIQKMDFKNKKITLVVEEDPDSTSGQVQLHTFIFNLASTKACKHLWKCAIEYHMFFRLKFSQRTQQKQRQNQLFRLGSTFKYRGRTEYETVHKDGGRMSRRNSSHFERRPSQRYGPRQSHAQREMARNEKRNEIRETQRAQAIARQNASSSGAESTIPVRGLRQPTNYQNNNNNNPKVAAAEARLDNLIFNSANSSRQSPDSTRSSSSGVHSSTETPTNHVTMIPVGSAEMTSKIPKYVVSPMQEGKENDEPEPPVADTKPPIPIPPRPSGLKQPSASKIPAKPQASTTANRPSTTASQPTQLPPQSRIPRMQSGGVKPAEFGASAVTYIPIMRSGAAPGSRVITEL</sequence>
<dbReference type="PRINTS" id="PR00661">
    <property type="entry name" value="ERMFAMILY"/>
</dbReference>
<feature type="compositionally biased region" description="Basic and acidic residues" evidence="7">
    <location>
        <begin position="358"/>
        <end position="375"/>
    </location>
</feature>
<dbReference type="InterPro" id="IPR019749">
    <property type="entry name" value="Band_41_domain"/>
</dbReference>
<evidence type="ECO:0000256" key="5">
    <source>
        <dbReference type="ARBA" id="ARBA00022949"/>
    </source>
</evidence>
<dbReference type="InterPro" id="IPR011993">
    <property type="entry name" value="PH-like_dom_sf"/>
</dbReference>
<gene>
    <name evidence="9" type="ORF">MSPICULIGERA_LOCUS19033</name>
</gene>
<dbReference type="CDD" id="cd14473">
    <property type="entry name" value="FERM_B-lobe"/>
    <property type="match status" value="1"/>
</dbReference>
<dbReference type="Pfam" id="PF09380">
    <property type="entry name" value="FERM_C"/>
    <property type="match status" value="1"/>
</dbReference>
<dbReference type="InterPro" id="IPR014847">
    <property type="entry name" value="FA"/>
</dbReference>
<dbReference type="Gene3D" id="1.20.80.10">
    <property type="match status" value="1"/>
</dbReference>
<evidence type="ECO:0000256" key="1">
    <source>
        <dbReference type="ARBA" id="ARBA00004496"/>
    </source>
</evidence>
<dbReference type="FunFam" id="2.30.29.30:FF:000002">
    <property type="entry name" value="Band 4.1-like protein 5 isoform 1"/>
    <property type="match status" value="1"/>
</dbReference>
<feature type="region of interest" description="Disordered" evidence="7">
    <location>
        <begin position="481"/>
        <end position="555"/>
    </location>
</feature>
<evidence type="ECO:0000256" key="4">
    <source>
        <dbReference type="ARBA" id="ARBA00022490"/>
    </source>
</evidence>
<dbReference type="SUPFAM" id="SSF50729">
    <property type="entry name" value="PH domain-like"/>
    <property type="match status" value="1"/>
</dbReference>
<dbReference type="InterPro" id="IPR035963">
    <property type="entry name" value="FERM_2"/>
</dbReference>
<feature type="compositionally biased region" description="Basic and acidic residues" evidence="7">
    <location>
        <begin position="324"/>
        <end position="334"/>
    </location>
</feature>
<proteinExistence type="predicted"/>
<keyword evidence="4" id="KW-0963">Cytoplasm</keyword>
<evidence type="ECO:0000256" key="2">
    <source>
        <dbReference type="ARBA" id="ARBA00004536"/>
    </source>
</evidence>
<dbReference type="SMART" id="SM01195">
    <property type="entry name" value="FA"/>
    <property type="match status" value="1"/>
</dbReference>
<dbReference type="GO" id="GO:0005912">
    <property type="term" value="C:adherens junction"/>
    <property type="evidence" value="ECO:0007669"/>
    <property type="project" value="UniProtKB-SubCell"/>
</dbReference>
<feature type="non-terminal residue" evidence="9">
    <location>
        <position position="584"/>
    </location>
</feature>
<reference evidence="9" key="1">
    <citation type="submission" date="2023-06" db="EMBL/GenBank/DDBJ databases">
        <authorList>
            <person name="Delattre M."/>
        </authorList>
    </citation>
    <scope>NUCLEOTIDE SEQUENCE</scope>
    <source>
        <strain evidence="9">AF72</strain>
    </source>
</reference>
<comment type="subcellular location">
    <subcellularLocation>
        <location evidence="2">Cell junction</location>
        <location evidence="2">Adherens junction</location>
    </subcellularLocation>
    <subcellularLocation>
        <location evidence="6">Cell projection</location>
        <location evidence="6">Rhabdomere</location>
    </subcellularLocation>
    <subcellularLocation>
        <location evidence="1">Cytoplasm</location>
    </subcellularLocation>
</comment>
<dbReference type="GO" id="GO:0005737">
    <property type="term" value="C:cytoplasm"/>
    <property type="evidence" value="ECO:0007669"/>
    <property type="project" value="UniProtKB-SubCell"/>
</dbReference>
<dbReference type="PANTHER" id="PTHR23280:SF25">
    <property type="entry name" value="MOESIN_EZRIN_RADIXIN HOMOLOG 1"/>
    <property type="match status" value="1"/>
</dbReference>
<feature type="region of interest" description="Disordered" evidence="7">
    <location>
        <begin position="324"/>
        <end position="412"/>
    </location>
</feature>
<dbReference type="SUPFAM" id="SSF54236">
    <property type="entry name" value="Ubiquitin-like"/>
    <property type="match status" value="1"/>
</dbReference>
<dbReference type="AlphaFoldDB" id="A0AA36D6B7"/>
<dbReference type="InterPro" id="IPR018979">
    <property type="entry name" value="FERM_N"/>
</dbReference>
<evidence type="ECO:0000256" key="3">
    <source>
        <dbReference type="ARBA" id="ARBA00022025"/>
    </source>
</evidence>
<evidence type="ECO:0000256" key="6">
    <source>
        <dbReference type="ARBA" id="ARBA00043944"/>
    </source>
</evidence>
<organism evidence="9 10">
    <name type="scientific">Mesorhabditis spiculigera</name>
    <dbReference type="NCBI Taxonomy" id="96644"/>
    <lineage>
        <taxon>Eukaryota</taxon>
        <taxon>Metazoa</taxon>
        <taxon>Ecdysozoa</taxon>
        <taxon>Nematoda</taxon>
        <taxon>Chromadorea</taxon>
        <taxon>Rhabditida</taxon>
        <taxon>Rhabditina</taxon>
        <taxon>Rhabditomorpha</taxon>
        <taxon>Rhabditoidea</taxon>
        <taxon>Rhabditidae</taxon>
        <taxon>Mesorhabditinae</taxon>
        <taxon>Mesorhabditis</taxon>
    </lineage>
</organism>
<protein>
    <recommendedName>
        <fullName evidence="3">Moesin/ezrin/radixin homolog 1</fullName>
    </recommendedName>
</protein>
<dbReference type="InterPro" id="IPR014352">
    <property type="entry name" value="FERM/acyl-CoA-bd_prot_sf"/>
</dbReference>
<dbReference type="Proteomes" id="UP001177023">
    <property type="component" value="Unassembled WGS sequence"/>
</dbReference>
<feature type="domain" description="FERM" evidence="8">
    <location>
        <begin position="11"/>
        <end position="297"/>
    </location>
</feature>
<dbReference type="FunFam" id="3.10.20.90:FF:000024">
    <property type="entry name" value="Erythrocyte membrane protein band 4.1-like 5"/>
    <property type="match status" value="1"/>
</dbReference>
<dbReference type="SMART" id="SM00295">
    <property type="entry name" value="B41"/>
    <property type="match status" value="1"/>
</dbReference>
<feature type="region of interest" description="Disordered" evidence="7">
    <location>
        <begin position="429"/>
        <end position="466"/>
    </location>
</feature>
<evidence type="ECO:0000313" key="9">
    <source>
        <dbReference type="EMBL" id="CAJ0580855.1"/>
    </source>
</evidence>
<dbReference type="EMBL" id="CATQJA010002662">
    <property type="protein sequence ID" value="CAJ0580855.1"/>
    <property type="molecule type" value="Genomic_DNA"/>
</dbReference>
<dbReference type="Pfam" id="PF09379">
    <property type="entry name" value="FERM_N"/>
    <property type="match status" value="1"/>
</dbReference>
<dbReference type="GO" id="GO:0005886">
    <property type="term" value="C:plasma membrane"/>
    <property type="evidence" value="ECO:0007669"/>
    <property type="project" value="UniProtKB-ARBA"/>
</dbReference>
<dbReference type="SUPFAM" id="SSF47031">
    <property type="entry name" value="Second domain of FERM"/>
    <property type="match status" value="1"/>
</dbReference>
<dbReference type="InterPro" id="IPR018980">
    <property type="entry name" value="FERM_PH-like_C"/>
</dbReference>
<dbReference type="GO" id="GO:0008092">
    <property type="term" value="F:cytoskeletal protein binding"/>
    <property type="evidence" value="ECO:0007669"/>
    <property type="project" value="InterPro"/>
</dbReference>
<dbReference type="InterPro" id="IPR000798">
    <property type="entry name" value="Ez/rad/moesin-like"/>
</dbReference>
<comment type="caution">
    <text evidence="9">The sequence shown here is derived from an EMBL/GenBank/DDBJ whole genome shotgun (WGS) entry which is preliminary data.</text>
</comment>
<feature type="compositionally biased region" description="Polar residues" evidence="7">
    <location>
        <begin position="522"/>
        <end position="542"/>
    </location>
</feature>
<dbReference type="Pfam" id="PF00373">
    <property type="entry name" value="FERM_M"/>
    <property type="match status" value="1"/>
</dbReference>
<dbReference type="InterPro" id="IPR019747">
    <property type="entry name" value="FERM_CS"/>
</dbReference>
<dbReference type="CDD" id="cd17108">
    <property type="entry name" value="FERM_F1_EPB41L5_like"/>
    <property type="match status" value="1"/>
</dbReference>
<evidence type="ECO:0000259" key="8">
    <source>
        <dbReference type="PROSITE" id="PS50057"/>
    </source>
</evidence>
<name>A0AA36D6B7_9BILA</name>
<dbReference type="InterPro" id="IPR029071">
    <property type="entry name" value="Ubiquitin-like_domsf"/>
</dbReference>
<dbReference type="GO" id="GO:0005856">
    <property type="term" value="C:cytoskeleton"/>
    <property type="evidence" value="ECO:0007669"/>
    <property type="project" value="TreeGrafter"/>
</dbReference>
<dbReference type="FunFam" id="1.20.80.10:FF:000003">
    <property type="entry name" value="Tyrosine-protein phosphatase non-receptor type 4"/>
    <property type="match status" value="1"/>
</dbReference>
<dbReference type="InterPro" id="IPR000299">
    <property type="entry name" value="FERM_domain"/>
</dbReference>
<dbReference type="PRINTS" id="PR00935">
    <property type="entry name" value="BAND41"/>
</dbReference>
<keyword evidence="5" id="KW-0965">Cell junction</keyword>
<dbReference type="Gene3D" id="2.30.29.30">
    <property type="entry name" value="Pleckstrin-homology domain (PH domain)/Phosphotyrosine-binding domain (PTB)"/>
    <property type="match status" value="1"/>
</dbReference>